<sequence>MRISYGPSARRDDQKINSTHRAIITLLLIEERENKEEGFGVVVDLITRLQYKSQKPLQVVVDLVDRLHPLQASSSTVKLPPHLKPIKLAYGQKYVKGRQFTQTIDADKVAMIDLWEDIVLWSKSSNPERVKFAYMLPNTLPRQYVEVANDAILLEIFRENRR</sequence>
<dbReference type="EMBL" id="JAUJYO010000005">
    <property type="protein sequence ID" value="KAK1317203.1"/>
    <property type="molecule type" value="Genomic_DNA"/>
</dbReference>
<proteinExistence type="predicted"/>
<dbReference type="AlphaFoldDB" id="A0AAV9ETZ6"/>
<gene>
    <name evidence="1" type="ORF">QJS10_CPA05g01517</name>
</gene>
<dbReference type="Proteomes" id="UP001180020">
    <property type="component" value="Unassembled WGS sequence"/>
</dbReference>
<reference evidence="1" key="1">
    <citation type="journal article" date="2023" name="Nat. Commun.">
        <title>Diploid and tetraploid genomes of Acorus and the evolution of monocots.</title>
        <authorList>
            <person name="Ma L."/>
            <person name="Liu K.W."/>
            <person name="Li Z."/>
            <person name="Hsiao Y.Y."/>
            <person name="Qi Y."/>
            <person name="Fu T."/>
            <person name="Tang G.D."/>
            <person name="Zhang D."/>
            <person name="Sun W.H."/>
            <person name="Liu D.K."/>
            <person name="Li Y."/>
            <person name="Chen G.Z."/>
            <person name="Liu X.D."/>
            <person name="Liao X.Y."/>
            <person name="Jiang Y.T."/>
            <person name="Yu X."/>
            <person name="Hao Y."/>
            <person name="Huang J."/>
            <person name="Zhao X.W."/>
            <person name="Ke S."/>
            <person name="Chen Y.Y."/>
            <person name="Wu W.L."/>
            <person name="Hsu J.L."/>
            <person name="Lin Y.F."/>
            <person name="Huang M.D."/>
            <person name="Li C.Y."/>
            <person name="Huang L."/>
            <person name="Wang Z.W."/>
            <person name="Zhao X."/>
            <person name="Zhong W.Y."/>
            <person name="Peng D.H."/>
            <person name="Ahmad S."/>
            <person name="Lan S."/>
            <person name="Zhang J.S."/>
            <person name="Tsai W.C."/>
            <person name="Van de Peer Y."/>
            <person name="Liu Z.J."/>
        </authorList>
    </citation>
    <scope>NUCLEOTIDE SEQUENCE</scope>
    <source>
        <strain evidence="1">CP</strain>
    </source>
</reference>
<evidence type="ECO:0000313" key="2">
    <source>
        <dbReference type="Proteomes" id="UP001180020"/>
    </source>
</evidence>
<organism evidence="1 2">
    <name type="scientific">Acorus calamus</name>
    <name type="common">Sweet flag</name>
    <dbReference type="NCBI Taxonomy" id="4465"/>
    <lineage>
        <taxon>Eukaryota</taxon>
        <taxon>Viridiplantae</taxon>
        <taxon>Streptophyta</taxon>
        <taxon>Embryophyta</taxon>
        <taxon>Tracheophyta</taxon>
        <taxon>Spermatophyta</taxon>
        <taxon>Magnoliopsida</taxon>
        <taxon>Liliopsida</taxon>
        <taxon>Acoraceae</taxon>
        <taxon>Acorus</taxon>
    </lineage>
</organism>
<protein>
    <submittedName>
        <fullName evidence="1">Uncharacterized protein</fullName>
    </submittedName>
</protein>
<evidence type="ECO:0000313" key="1">
    <source>
        <dbReference type="EMBL" id="KAK1317203.1"/>
    </source>
</evidence>
<name>A0AAV9ETZ6_ACOCL</name>
<reference evidence="1" key="2">
    <citation type="submission" date="2023-06" db="EMBL/GenBank/DDBJ databases">
        <authorList>
            <person name="Ma L."/>
            <person name="Liu K.-W."/>
            <person name="Li Z."/>
            <person name="Hsiao Y.-Y."/>
            <person name="Qi Y."/>
            <person name="Fu T."/>
            <person name="Tang G."/>
            <person name="Zhang D."/>
            <person name="Sun W.-H."/>
            <person name="Liu D.-K."/>
            <person name="Li Y."/>
            <person name="Chen G.-Z."/>
            <person name="Liu X.-D."/>
            <person name="Liao X.-Y."/>
            <person name="Jiang Y.-T."/>
            <person name="Yu X."/>
            <person name="Hao Y."/>
            <person name="Huang J."/>
            <person name="Zhao X.-W."/>
            <person name="Ke S."/>
            <person name="Chen Y.-Y."/>
            <person name="Wu W.-L."/>
            <person name="Hsu J.-L."/>
            <person name="Lin Y.-F."/>
            <person name="Huang M.-D."/>
            <person name="Li C.-Y."/>
            <person name="Huang L."/>
            <person name="Wang Z.-W."/>
            <person name="Zhao X."/>
            <person name="Zhong W.-Y."/>
            <person name="Peng D.-H."/>
            <person name="Ahmad S."/>
            <person name="Lan S."/>
            <person name="Zhang J.-S."/>
            <person name="Tsai W.-C."/>
            <person name="Van De Peer Y."/>
            <person name="Liu Z.-J."/>
        </authorList>
    </citation>
    <scope>NUCLEOTIDE SEQUENCE</scope>
    <source>
        <strain evidence="1">CP</strain>
        <tissue evidence="1">Leaves</tissue>
    </source>
</reference>
<comment type="caution">
    <text evidence="1">The sequence shown here is derived from an EMBL/GenBank/DDBJ whole genome shotgun (WGS) entry which is preliminary data.</text>
</comment>
<keyword evidence="2" id="KW-1185">Reference proteome</keyword>
<accession>A0AAV9ETZ6</accession>